<comment type="caution">
    <text evidence="1">The sequence shown here is derived from an EMBL/GenBank/DDBJ whole genome shotgun (WGS) entry which is preliminary data.</text>
</comment>
<protein>
    <submittedName>
        <fullName evidence="1">Uncharacterized protein</fullName>
    </submittedName>
</protein>
<reference evidence="1 2" key="1">
    <citation type="submission" date="2023-03" db="EMBL/GenBank/DDBJ databases">
        <title>Genome insight into feeding habits of ladybird beetles.</title>
        <authorList>
            <person name="Li H.-S."/>
            <person name="Huang Y.-H."/>
            <person name="Pang H."/>
        </authorList>
    </citation>
    <scope>NUCLEOTIDE SEQUENCE [LARGE SCALE GENOMIC DNA]</scope>
    <source>
        <strain evidence="1">SYSU_2023b</strain>
        <tissue evidence="1">Whole body</tissue>
    </source>
</reference>
<proteinExistence type="predicted"/>
<accession>A0AAW1UW74</accession>
<evidence type="ECO:0000313" key="1">
    <source>
        <dbReference type="EMBL" id="KAK9883829.1"/>
    </source>
</evidence>
<dbReference type="Proteomes" id="UP001431783">
    <property type="component" value="Unassembled WGS sequence"/>
</dbReference>
<gene>
    <name evidence="1" type="ORF">WA026_002026</name>
</gene>
<sequence>MDQFITDYNYIPSEGSEVEPEKLGICFGMGSFAGLTVLHMNIRSLAEYFDELKVFLAVFDFCSDCIVLSDIFQLSDPPRFNLDGYDMLYNEGNYNRNDGMVIKVI</sequence>
<organism evidence="1 2">
    <name type="scientific">Henosepilachna vigintioctopunctata</name>
    <dbReference type="NCBI Taxonomy" id="420089"/>
    <lineage>
        <taxon>Eukaryota</taxon>
        <taxon>Metazoa</taxon>
        <taxon>Ecdysozoa</taxon>
        <taxon>Arthropoda</taxon>
        <taxon>Hexapoda</taxon>
        <taxon>Insecta</taxon>
        <taxon>Pterygota</taxon>
        <taxon>Neoptera</taxon>
        <taxon>Endopterygota</taxon>
        <taxon>Coleoptera</taxon>
        <taxon>Polyphaga</taxon>
        <taxon>Cucujiformia</taxon>
        <taxon>Coccinelloidea</taxon>
        <taxon>Coccinellidae</taxon>
        <taxon>Epilachninae</taxon>
        <taxon>Epilachnini</taxon>
        <taxon>Henosepilachna</taxon>
    </lineage>
</organism>
<dbReference type="EMBL" id="JARQZJ010000091">
    <property type="protein sequence ID" value="KAK9883829.1"/>
    <property type="molecule type" value="Genomic_DNA"/>
</dbReference>
<name>A0AAW1UW74_9CUCU</name>
<keyword evidence="2" id="KW-1185">Reference proteome</keyword>
<evidence type="ECO:0000313" key="2">
    <source>
        <dbReference type="Proteomes" id="UP001431783"/>
    </source>
</evidence>
<dbReference type="AlphaFoldDB" id="A0AAW1UW74"/>